<comment type="caution">
    <text evidence="2">The sequence shown here is derived from an EMBL/GenBank/DDBJ whole genome shotgun (WGS) entry which is preliminary data.</text>
</comment>
<organism evidence="2 3">
    <name type="scientific">Vreelandella maris</name>
    <dbReference type="NCBI Taxonomy" id="2729617"/>
    <lineage>
        <taxon>Bacteria</taxon>
        <taxon>Pseudomonadati</taxon>
        <taxon>Pseudomonadota</taxon>
        <taxon>Gammaproteobacteria</taxon>
        <taxon>Oceanospirillales</taxon>
        <taxon>Halomonadaceae</taxon>
        <taxon>Vreelandella</taxon>
    </lineage>
</organism>
<reference evidence="2 3" key="1">
    <citation type="submission" date="2020-06" db="EMBL/GenBank/DDBJ databases">
        <title>Halomonas sp. QX-1 draft genome sequence.</title>
        <authorList>
            <person name="Qiu X."/>
        </authorList>
    </citation>
    <scope>NUCLEOTIDE SEQUENCE [LARGE SCALE GENOMIC DNA]</scope>
    <source>
        <strain evidence="2 3">QX-1</strain>
    </source>
</reference>
<evidence type="ECO:0000256" key="1">
    <source>
        <dbReference type="SAM" id="Phobius"/>
    </source>
</evidence>
<dbReference type="AlphaFoldDB" id="A0A7Y6V9B1"/>
<sequence>MQANGFFDEIGETIGEAIRVVVEFLLGIFTNFFGAFGDFIDGLTRSLGISDSFFSIAVLVIGLLILWGGLRAFLRGSIIGGVVRTVLGLFILSWLMM</sequence>
<keyword evidence="3" id="KW-1185">Reference proteome</keyword>
<evidence type="ECO:0000313" key="2">
    <source>
        <dbReference type="EMBL" id="NVF15224.1"/>
    </source>
</evidence>
<name>A0A7Y6V9B1_9GAMM</name>
<dbReference type="EMBL" id="JABWCV010000015">
    <property type="protein sequence ID" value="NVF15224.1"/>
    <property type="molecule type" value="Genomic_DNA"/>
</dbReference>
<accession>A0A7Y6V9B1</accession>
<keyword evidence="1" id="KW-0812">Transmembrane</keyword>
<feature type="transmembrane region" description="Helical" evidence="1">
    <location>
        <begin position="76"/>
        <end position="96"/>
    </location>
</feature>
<keyword evidence="1" id="KW-0472">Membrane</keyword>
<dbReference type="Proteomes" id="UP000589984">
    <property type="component" value="Unassembled WGS sequence"/>
</dbReference>
<feature type="transmembrane region" description="Helical" evidence="1">
    <location>
        <begin position="52"/>
        <end position="70"/>
    </location>
</feature>
<dbReference type="RefSeq" id="WP_176304122.1">
    <property type="nucleotide sequence ID" value="NZ_JABWCV010000015.1"/>
</dbReference>
<gene>
    <name evidence="2" type="ORF">HUO07_13730</name>
</gene>
<proteinExistence type="predicted"/>
<keyword evidence="1" id="KW-1133">Transmembrane helix</keyword>
<evidence type="ECO:0000313" key="3">
    <source>
        <dbReference type="Proteomes" id="UP000589984"/>
    </source>
</evidence>
<protein>
    <submittedName>
        <fullName evidence="2">Uncharacterized protein</fullName>
    </submittedName>
</protein>
<feature type="transmembrane region" description="Helical" evidence="1">
    <location>
        <begin position="20"/>
        <end position="40"/>
    </location>
</feature>